<dbReference type="EMBL" id="QNRT01000003">
    <property type="protein sequence ID" value="RBP49798.1"/>
    <property type="molecule type" value="Genomic_DNA"/>
</dbReference>
<dbReference type="AlphaFoldDB" id="A0A395JLF0"/>
<protein>
    <submittedName>
        <fullName evidence="3">Uncharacterized protein DUF4399</fullName>
    </submittedName>
</protein>
<comment type="caution">
    <text evidence="3">The sequence shown here is derived from an EMBL/GenBank/DDBJ whole genome shotgun (WGS) entry which is preliminary data.</text>
</comment>
<dbReference type="InParanoid" id="A0A395JLF0"/>
<reference evidence="3 4" key="1">
    <citation type="submission" date="2018-06" db="EMBL/GenBank/DDBJ databases">
        <title>Genomic Encyclopedia of Type Strains, Phase IV (KMG-IV): sequencing the most valuable type-strain genomes for metagenomic binning, comparative biology and taxonomic classification.</title>
        <authorList>
            <person name="Goeker M."/>
        </authorList>
    </citation>
    <scope>NUCLEOTIDE SEQUENCE [LARGE SCALE GENOMIC DNA]</scope>
    <source>
        <strain evidence="3 4">DSM 24032</strain>
    </source>
</reference>
<keyword evidence="1" id="KW-0732">Signal</keyword>
<evidence type="ECO:0000256" key="1">
    <source>
        <dbReference type="SAM" id="SignalP"/>
    </source>
</evidence>
<sequence length="147" mass="15601">MKKIIIIAASLAGYFLMQPASATKPTAPLVSEAAPGAEVFFLEPSDGAVVSSPVTVKFGINNMTVAKAGENIENSGHHHLLINVDELPPLDAPLPATEQIIHFGGAQTETTLELEPGVYTLQLLLGNYLHIPHSEPVLSKKISITVK</sequence>
<dbReference type="InterPro" id="IPR025512">
    <property type="entry name" value="DUF4399"/>
</dbReference>
<feature type="chain" id="PRO_5017307746" evidence="1">
    <location>
        <begin position="23"/>
        <end position="147"/>
    </location>
</feature>
<evidence type="ECO:0000313" key="3">
    <source>
        <dbReference type="EMBL" id="RBP49798.1"/>
    </source>
</evidence>
<name>A0A395JLF0_9GAMM</name>
<dbReference type="Pfam" id="PF14347">
    <property type="entry name" value="DUF4399"/>
    <property type="match status" value="1"/>
</dbReference>
<organism evidence="3 4">
    <name type="scientific">Arenicella xantha</name>
    <dbReference type="NCBI Taxonomy" id="644221"/>
    <lineage>
        <taxon>Bacteria</taxon>
        <taxon>Pseudomonadati</taxon>
        <taxon>Pseudomonadota</taxon>
        <taxon>Gammaproteobacteria</taxon>
        <taxon>Arenicellales</taxon>
        <taxon>Arenicellaceae</taxon>
        <taxon>Arenicella</taxon>
    </lineage>
</organism>
<dbReference type="RefSeq" id="WP_113954794.1">
    <property type="nucleotide sequence ID" value="NZ_QNRT01000003.1"/>
</dbReference>
<dbReference type="Proteomes" id="UP000253083">
    <property type="component" value="Unassembled WGS sequence"/>
</dbReference>
<feature type="domain" description="DUF4399" evidence="2">
    <location>
        <begin position="56"/>
        <end position="147"/>
    </location>
</feature>
<gene>
    <name evidence="3" type="ORF">DFR28_103228</name>
</gene>
<evidence type="ECO:0000313" key="4">
    <source>
        <dbReference type="Proteomes" id="UP000253083"/>
    </source>
</evidence>
<keyword evidence="4" id="KW-1185">Reference proteome</keyword>
<proteinExistence type="predicted"/>
<evidence type="ECO:0000259" key="2">
    <source>
        <dbReference type="Pfam" id="PF14347"/>
    </source>
</evidence>
<feature type="signal peptide" evidence="1">
    <location>
        <begin position="1"/>
        <end position="22"/>
    </location>
</feature>
<accession>A0A395JLF0</accession>
<dbReference type="OrthoDB" id="531568at2"/>